<dbReference type="PROSITE" id="PS50980">
    <property type="entry name" value="COA_CT_NTER"/>
    <property type="match status" value="1"/>
</dbReference>
<dbReference type="GO" id="GO:0003989">
    <property type="term" value="F:acetyl-CoA carboxylase activity"/>
    <property type="evidence" value="ECO:0007669"/>
    <property type="project" value="InterPro"/>
</dbReference>
<dbReference type="InterPro" id="IPR049076">
    <property type="entry name" value="ACCA"/>
</dbReference>
<dbReference type="WBParaSite" id="HPLM_0001858801-mRNA-1">
    <property type="protein sequence ID" value="HPLM_0001858801-mRNA-1"/>
    <property type="gene ID" value="HPLM_0001858801"/>
</dbReference>
<dbReference type="Gene3D" id="2.40.460.10">
    <property type="entry name" value="Biotin dependent carboxylase carboxyltransferase"/>
    <property type="match status" value="1"/>
</dbReference>
<accession>A0A0N4X2K0</accession>
<dbReference type="OMA" id="NIFNIAW"/>
<organism evidence="2">
    <name type="scientific">Haemonchus placei</name>
    <name type="common">Barber's pole worm</name>
    <dbReference type="NCBI Taxonomy" id="6290"/>
    <lineage>
        <taxon>Eukaryota</taxon>
        <taxon>Metazoa</taxon>
        <taxon>Ecdysozoa</taxon>
        <taxon>Nematoda</taxon>
        <taxon>Chromadorea</taxon>
        <taxon>Rhabditida</taxon>
        <taxon>Rhabditina</taxon>
        <taxon>Rhabditomorpha</taxon>
        <taxon>Strongyloidea</taxon>
        <taxon>Trichostrongylidae</taxon>
        <taxon>Haemonchus</taxon>
    </lineage>
</organism>
<dbReference type="InterPro" id="IPR029045">
    <property type="entry name" value="ClpP/crotonase-like_dom_sf"/>
</dbReference>
<dbReference type="AlphaFoldDB" id="A0A0N4X2K0"/>
<name>A0A0N4X2K0_HAEPC</name>
<dbReference type="SUPFAM" id="SSF52096">
    <property type="entry name" value="ClpP/crotonase"/>
    <property type="match status" value="1"/>
</dbReference>
<dbReference type="GO" id="GO:0005739">
    <property type="term" value="C:mitochondrion"/>
    <property type="evidence" value="ECO:0007669"/>
    <property type="project" value="TreeGrafter"/>
</dbReference>
<evidence type="ECO:0000259" key="1">
    <source>
        <dbReference type="PROSITE" id="PS50980"/>
    </source>
</evidence>
<dbReference type="Gene3D" id="3.90.226.10">
    <property type="entry name" value="2-enoyl-CoA Hydratase, Chain A, domain 1"/>
    <property type="match status" value="1"/>
</dbReference>
<dbReference type="InterPro" id="IPR034733">
    <property type="entry name" value="AcCoA_carboxyl_beta"/>
</dbReference>
<dbReference type="GO" id="GO:0006633">
    <property type="term" value="P:fatty acid biosynthetic process"/>
    <property type="evidence" value="ECO:0007669"/>
    <property type="project" value="TreeGrafter"/>
</dbReference>
<dbReference type="Pfam" id="PF01039">
    <property type="entry name" value="Carboxyl_trans"/>
    <property type="match status" value="1"/>
</dbReference>
<proteinExistence type="predicted"/>
<sequence length="102" mass="11374">LPETSILAVFIKQNFCRLFTPEKPCGYSIVAIANDITFQSGSFATPEDTVYSLASEYSRRKKLPRINVSCNSGARIGLCEDVSRVFRAKFKVSCVSPSFFHL</sequence>
<feature type="domain" description="CoA carboxyltransferase N-terminal" evidence="1">
    <location>
        <begin position="1"/>
        <end position="102"/>
    </location>
</feature>
<reference evidence="2" key="1">
    <citation type="submission" date="2017-02" db="UniProtKB">
        <authorList>
            <consortium name="WormBaseParasite"/>
        </authorList>
    </citation>
    <scope>IDENTIFICATION</scope>
</reference>
<evidence type="ECO:0000313" key="2">
    <source>
        <dbReference type="WBParaSite" id="HPLM_0001858801-mRNA-1"/>
    </source>
</evidence>
<dbReference type="PANTHER" id="PTHR45728:SF3">
    <property type="entry name" value="ACETYL-COA CARBOXYLASE"/>
    <property type="match status" value="1"/>
</dbReference>
<dbReference type="PANTHER" id="PTHR45728">
    <property type="entry name" value="ACETYL-COA CARBOXYLASE, ISOFORM A"/>
    <property type="match status" value="1"/>
</dbReference>
<protein>
    <submittedName>
        <fullName evidence="2">CoA carboxyltransferase N-terminal domain-containing protein</fullName>
    </submittedName>
</protein>
<dbReference type="InterPro" id="IPR011762">
    <property type="entry name" value="COA_CT_N"/>
</dbReference>